<evidence type="ECO:0000313" key="1">
    <source>
        <dbReference type="EMBL" id="QQO91869.1"/>
    </source>
</evidence>
<evidence type="ECO:0000313" key="2">
    <source>
        <dbReference type="Proteomes" id="UP000595566"/>
    </source>
</evidence>
<gene>
    <name evidence="1" type="ORF">immuto26A_190</name>
</gene>
<sequence>MAELNTSIPHFYAKMRIEHLYQHDGRKGMQDVIVFGVQSVGGRALTFHIMTDEGAVRSRVPIHMLAWKDDAPKMALDHLQLWDCFGHEVSCIVYDYLLQSRVKVIFKDGSKEWGNYITTFDWYNNPYSNEPTQYKAAHLIKLDNGNFTLQPNNRLMWRDMSFVTQPFPDKPDWMIDNKEWFCESVSDKWTMEKGNENTYYYTLENEKKSTKTNN</sequence>
<accession>A0A7T8ERJ4</accession>
<keyword evidence="2" id="KW-1185">Reference proteome</keyword>
<organism evidence="1 2">
    <name type="scientific">Flavobacterium phage vB_FspM_immuto_2-6A</name>
    <dbReference type="NCBI Taxonomy" id="2801477"/>
    <lineage>
        <taxon>Viruses</taxon>
        <taxon>Duplodnaviria</taxon>
        <taxon>Heunggongvirae</taxon>
        <taxon>Uroviricota</taxon>
        <taxon>Caudoviricetes</taxon>
        <taxon>Immutovirus</taxon>
        <taxon>Immutovirus immuto</taxon>
    </lineage>
</organism>
<dbReference type="Proteomes" id="UP000595566">
    <property type="component" value="Segment"/>
</dbReference>
<reference evidence="1 2" key="1">
    <citation type="submission" date="2020-12" db="EMBL/GenBank/DDBJ databases">
        <title>Dynamics of Baltic Sea phages driven by environmental changes.</title>
        <authorList>
            <person name="Hoetzinger M."/>
            <person name="Nilsson E."/>
            <person name="Holmfeldt K."/>
        </authorList>
    </citation>
    <scope>NUCLEOTIDE SEQUENCE [LARGE SCALE GENOMIC DNA]</scope>
</reference>
<protein>
    <submittedName>
        <fullName evidence="1">Phosphoribosylaminoimidazole synthetase</fullName>
    </submittedName>
</protein>
<name>A0A7T8ERJ4_9CAUD</name>
<dbReference type="EMBL" id="MW353175">
    <property type="protein sequence ID" value="QQO91869.1"/>
    <property type="molecule type" value="Genomic_DNA"/>
</dbReference>
<proteinExistence type="predicted"/>